<dbReference type="EMBL" id="VYKJ01000015">
    <property type="protein sequence ID" value="KAA8996168.1"/>
    <property type="molecule type" value="Genomic_DNA"/>
</dbReference>
<keyword evidence="2" id="KW-1185">Reference proteome</keyword>
<protein>
    <submittedName>
        <fullName evidence="1">Uncharacterized protein</fullName>
    </submittedName>
</protein>
<dbReference type="OrthoDB" id="6993347at2"/>
<reference evidence="1 2" key="1">
    <citation type="submission" date="2019-09" db="EMBL/GenBank/DDBJ databases">
        <authorList>
            <person name="Li Y."/>
        </authorList>
    </citation>
    <scope>NUCLEOTIDE SEQUENCE [LARGE SCALE GENOMIC DNA]</scope>
    <source>
        <strain evidence="1 2">L3-3HA</strain>
    </source>
</reference>
<dbReference type="RefSeq" id="WP_150437247.1">
    <property type="nucleotide sequence ID" value="NZ_VYKJ01000015.1"/>
</dbReference>
<accession>A0A5J5FSZ8</accession>
<evidence type="ECO:0000313" key="2">
    <source>
        <dbReference type="Proteomes" id="UP000335415"/>
    </source>
</evidence>
<name>A0A5J5FSZ8_9GAMM</name>
<proteinExistence type="predicted"/>
<organism evidence="1 2">
    <name type="scientific">Affinibrenneria salicis</name>
    <dbReference type="NCBI Taxonomy" id="2590031"/>
    <lineage>
        <taxon>Bacteria</taxon>
        <taxon>Pseudomonadati</taxon>
        <taxon>Pseudomonadota</taxon>
        <taxon>Gammaproteobacteria</taxon>
        <taxon>Enterobacterales</taxon>
        <taxon>Pectobacteriaceae</taxon>
        <taxon>Affinibrenneria</taxon>
    </lineage>
</organism>
<dbReference type="Proteomes" id="UP000335415">
    <property type="component" value="Unassembled WGS sequence"/>
</dbReference>
<dbReference type="AlphaFoldDB" id="A0A5J5FSZ8"/>
<evidence type="ECO:0000313" key="1">
    <source>
        <dbReference type="EMBL" id="KAA8996168.1"/>
    </source>
</evidence>
<comment type="caution">
    <text evidence="1">The sequence shown here is derived from an EMBL/GenBank/DDBJ whole genome shotgun (WGS) entry which is preliminary data.</text>
</comment>
<sequence length="372" mass="43550">MNIETLTPIDGLTPLSRLDLHQRNIQFAILSHDKHQTLEGLQIEPIAMEYADRLSTQDIKQLDVVTIICQQRPEGRQRFPRAIFIWDRRPSASSRNYIATLQRIAPLTTFLVRYDAAAMTFFAHRPGRSDIEMPLQAWLQNKRRLRDIPFTEIADPVRNRDRQISAVWGRLPTAFPNEQDFINEVLLNRVLKNFVIQPFFTWVWDLDRIIEYRDRYWELELKHKFPAQDRQRQTLYFGINRGQLNLIGDLSRQGINTLHMILVKPIWDKQADPGYIYNQKAMHSRTLLVANVITHARASAYMQTPMGTSDESTSYSGKSRLNYHPMPVTDFQLLGTFEDPIDLIARNLRLLLDGQLNQPLSEQQLYQARIKR</sequence>
<gene>
    <name evidence="1" type="ORF">FJU30_22670</name>
</gene>